<dbReference type="Pfam" id="PF00875">
    <property type="entry name" value="DNA_photolyase"/>
    <property type="match status" value="1"/>
</dbReference>
<feature type="binding site" evidence="3">
    <location>
        <begin position="264"/>
        <end position="268"/>
    </location>
    <ligand>
        <name>FAD</name>
        <dbReference type="ChEBI" id="CHEBI:57692"/>
    </ligand>
</feature>
<dbReference type="PROSITE" id="PS51645">
    <property type="entry name" value="PHR_CRY_ALPHA_BETA"/>
    <property type="match status" value="1"/>
</dbReference>
<dbReference type="Gene3D" id="1.25.40.80">
    <property type="match status" value="1"/>
</dbReference>
<comment type="caution">
    <text evidence="8">The sequence shown here is derived from an EMBL/GenBank/DDBJ whole genome shotgun (WGS) entry which is preliminary data.</text>
</comment>
<feature type="domain" description="Photolyase/cryptochrome alpha/beta" evidence="7">
    <location>
        <begin position="31"/>
        <end position="160"/>
    </location>
</feature>
<keyword evidence="8" id="KW-0456">Lyase</keyword>
<dbReference type="PANTHER" id="PTHR11455">
    <property type="entry name" value="CRYPTOCHROME"/>
    <property type="match status" value="1"/>
</dbReference>
<dbReference type="Pfam" id="PF03441">
    <property type="entry name" value="FAD_binding_7"/>
    <property type="match status" value="1"/>
</dbReference>
<keyword evidence="5" id="KW-0157">Chromophore</keyword>
<evidence type="ECO:0000256" key="3">
    <source>
        <dbReference type="PIRSR" id="PIRSR602081-1"/>
    </source>
</evidence>
<evidence type="ECO:0000256" key="5">
    <source>
        <dbReference type="RuleBase" id="RU004182"/>
    </source>
</evidence>
<name>A0AAW3T983_9MICO</name>
<accession>A0AAW3T983</accession>
<proteinExistence type="inferred from homology"/>
<feature type="binding site" evidence="3">
    <location>
        <position position="300"/>
    </location>
    <ligand>
        <name>FAD</name>
        <dbReference type="ChEBI" id="CHEBI:57692"/>
    </ligand>
</feature>
<dbReference type="GO" id="GO:0003677">
    <property type="term" value="F:DNA binding"/>
    <property type="evidence" value="ECO:0007669"/>
    <property type="project" value="TreeGrafter"/>
</dbReference>
<feature type="site" description="Electron transfer via tryptophanyl radical" evidence="4">
    <location>
        <position position="334"/>
    </location>
</feature>
<dbReference type="EMBL" id="JACGXP010000005">
    <property type="protein sequence ID" value="MBA8991886.1"/>
    <property type="molecule type" value="Genomic_DNA"/>
</dbReference>
<dbReference type="InterPro" id="IPR036155">
    <property type="entry name" value="Crypto/Photolyase_N_sf"/>
</dbReference>
<dbReference type="GO" id="GO:0003904">
    <property type="term" value="F:deoxyribodipyrimidine photo-lyase activity"/>
    <property type="evidence" value="ECO:0007669"/>
    <property type="project" value="UniProtKB-EC"/>
</dbReference>
<dbReference type="InterPro" id="IPR014729">
    <property type="entry name" value="Rossmann-like_a/b/a_fold"/>
</dbReference>
<dbReference type="AlphaFoldDB" id="A0AAW3T983"/>
<feature type="site" description="Electron transfer via tryptophanyl radical" evidence="4">
    <location>
        <position position="388"/>
    </location>
</feature>
<evidence type="ECO:0000259" key="7">
    <source>
        <dbReference type="PROSITE" id="PS51645"/>
    </source>
</evidence>
<dbReference type="GO" id="GO:0071949">
    <property type="term" value="F:FAD binding"/>
    <property type="evidence" value="ECO:0007669"/>
    <property type="project" value="TreeGrafter"/>
</dbReference>
<dbReference type="Proteomes" id="UP000590225">
    <property type="component" value="Unassembled WGS sequence"/>
</dbReference>
<feature type="binding site" evidence="3">
    <location>
        <position position="253"/>
    </location>
    <ligand>
        <name>FAD</name>
        <dbReference type="ChEBI" id="CHEBI:57692"/>
    </ligand>
</feature>
<dbReference type="InterPro" id="IPR005101">
    <property type="entry name" value="Cryptochr/Photolyase_FAD-bd"/>
</dbReference>
<dbReference type="EC" id="4.1.99.3" evidence="8"/>
<gene>
    <name evidence="8" type="ORF">FHW23_003164</name>
</gene>
<dbReference type="PANTHER" id="PTHR11455:SF9">
    <property type="entry name" value="CRYPTOCHROME CIRCADIAN CLOCK 5 ISOFORM X1"/>
    <property type="match status" value="1"/>
</dbReference>
<comment type="cofactor">
    <cofactor evidence="3">
        <name>FAD</name>
        <dbReference type="ChEBI" id="CHEBI:57692"/>
    </cofactor>
    <text evidence="3">Binds 1 FAD per subunit.</text>
</comment>
<feature type="region of interest" description="Disordered" evidence="6">
    <location>
        <begin position="1"/>
        <end position="29"/>
    </location>
</feature>
<evidence type="ECO:0000256" key="2">
    <source>
        <dbReference type="ARBA" id="ARBA00022827"/>
    </source>
</evidence>
<dbReference type="GO" id="GO:0009416">
    <property type="term" value="P:response to light stimulus"/>
    <property type="evidence" value="ECO:0007669"/>
    <property type="project" value="TreeGrafter"/>
</dbReference>
<feature type="binding site" evidence="3">
    <location>
        <begin position="401"/>
        <end position="403"/>
    </location>
    <ligand>
        <name>FAD</name>
        <dbReference type="ChEBI" id="CHEBI:57692"/>
    </ligand>
</feature>
<comment type="similarity">
    <text evidence="5">Belongs to the DNA photolyase family.</text>
</comment>
<dbReference type="Gene3D" id="3.40.50.620">
    <property type="entry name" value="HUPs"/>
    <property type="match status" value="1"/>
</dbReference>
<dbReference type="InterPro" id="IPR006050">
    <property type="entry name" value="DNA_photolyase_N"/>
</dbReference>
<keyword evidence="2 3" id="KW-0274">FAD</keyword>
<reference evidence="8 9" key="1">
    <citation type="submission" date="2020-07" db="EMBL/GenBank/DDBJ databases">
        <title>Above-ground endophytic microbial communities from plants in different locations in the United States.</title>
        <authorList>
            <person name="Frank C."/>
        </authorList>
    </citation>
    <scope>NUCLEOTIDE SEQUENCE [LARGE SCALE GENOMIC DNA]</scope>
    <source>
        <strain evidence="8 9">WPL5_2</strain>
    </source>
</reference>
<evidence type="ECO:0000313" key="8">
    <source>
        <dbReference type="EMBL" id="MBA8991886.1"/>
    </source>
</evidence>
<dbReference type="SUPFAM" id="SSF48173">
    <property type="entry name" value="Cryptochrome/photolyase FAD-binding domain"/>
    <property type="match status" value="1"/>
</dbReference>
<evidence type="ECO:0000313" key="9">
    <source>
        <dbReference type="Proteomes" id="UP000590225"/>
    </source>
</evidence>
<dbReference type="InterPro" id="IPR036134">
    <property type="entry name" value="Crypto/Photolyase_FAD-like_sf"/>
</dbReference>
<dbReference type="PRINTS" id="PR00147">
    <property type="entry name" value="DNAPHOTLYASE"/>
</dbReference>
<evidence type="ECO:0000256" key="4">
    <source>
        <dbReference type="PIRSR" id="PIRSR602081-2"/>
    </source>
</evidence>
<dbReference type="SUPFAM" id="SSF52425">
    <property type="entry name" value="Cryptochrome/photolyase, N-terminal domain"/>
    <property type="match status" value="1"/>
</dbReference>
<dbReference type="InterPro" id="IPR002081">
    <property type="entry name" value="Cryptochrome/DNA_photolyase_1"/>
</dbReference>
<keyword evidence="1 3" id="KW-0285">Flavoprotein</keyword>
<sequence>MHEAPDGSGVHAPSTHDGAGDPDGGPGSGVTGALVWLRDDLRLADNPALCAAIDHGGPVTVAYVLDDESPGIRPIGAASRWWLHHSLAALDAELRERGSRLVLRRGAAAKVIDTLIADTGADAVFWNRRYGKAERDLDAGIKSALTDAGTAAHSFAANLLWEPWTVLTGQGEPYKVFTPFWRAAQAMPEPRHPLPMPRDLPTPARVASDDLDDWALLPTRPDWAGGLRDAWEPGEHGAHLRLEHFVTGALEDYDHRDEPAMEATSGLSPHLRWGEVSPYQVWHRLHERLEPEQRKHASTFLRQLAWREFNWNEYFHCEDIATVNVRREFDAFPWREPDEHEIDRWRRGDTGFDLVDAGMRELWRTGAVHNRVRLAAGSFLVKNLLVDWRVGERWFWDTLVDADPANNPANWQWVAGSGFDAAPFFRVFNPDRQLERFDPHREYVHRWLPSDELRPEPMVDLTETRQRALDAYDRMRRS</sequence>
<evidence type="ECO:0000256" key="6">
    <source>
        <dbReference type="SAM" id="MobiDB-lite"/>
    </source>
</evidence>
<evidence type="ECO:0000256" key="1">
    <source>
        <dbReference type="ARBA" id="ARBA00022630"/>
    </source>
</evidence>
<feature type="site" description="Electron transfer via tryptophanyl radical" evidence="4">
    <location>
        <position position="411"/>
    </location>
</feature>
<dbReference type="Gene3D" id="1.10.579.10">
    <property type="entry name" value="DNA Cyclobutane Dipyrimidine Photolyase, subunit A, domain 3"/>
    <property type="match status" value="1"/>
</dbReference>
<protein>
    <submittedName>
        <fullName evidence="8">Deoxyribodipyrimidine photo-lyase</fullName>
        <ecNumber evidence="8">4.1.99.3</ecNumber>
    </submittedName>
</protein>
<organism evidence="8 9">
    <name type="scientific">Curtobacterium pusillum</name>
    <dbReference type="NCBI Taxonomy" id="69373"/>
    <lineage>
        <taxon>Bacteria</taxon>
        <taxon>Bacillati</taxon>
        <taxon>Actinomycetota</taxon>
        <taxon>Actinomycetes</taxon>
        <taxon>Micrococcales</taxon>
        <taxon>Microbacteriaceae</taxon>
        <taxon>Curtobacterium</taxon>
    </lineage>
</organism>